<reference evidence="13 14" key="1">
    <citation type="submission" date="2019-04" db="EMBL/GenBank/DDBJ databases">
        <title>Genome sequence of strain shin9-1.</title>
        <authorList>
            <person name="Gao J."/>
            <person name="Sun J."/>
        </authorList>
    </citation>
    <scope>NUCLEOTIDE SEQUENCE [LARGE SCALE GENOMIC DNA]</scope>
    <source>
        <strain evidence="14">shin9-1</strain>
    </source>
</reference>
<dbReference type="EMBL" id="STGV01000001">
    <property type="protein sequence ID" value="THV25345.1"/>
    <property type="molecule type" value="Genomic_DNA"/>
</dbReference>
<feature type="transmembrane region" description="Helical" evidence="12">
    <location>
        <begin position="38"/>
        <end position="56"/>
    </location>
</feature>
<evidence type="ECO:0000256" key="11">
    <source>
        <dbReference type="ARBA" id="ARBA00035585"/>
    </source>
</evidence>
<keyword evidence="3" id="KW-0997">Cell inner membrane</keyword>
<feature type="transmembrane region" description="Helical" evidence="12">
    <location>
        <begin position="97"/>
        <end position="120"/>
    </location>
</feature>
<sequence length="125" mass="12947">MLQILLVAIGGALGSVGRYLAGVHITRLMGAGFPYGTLTVNIVGSFLIGLLVELLARKLNGSMDLRLFLVVGFLGGFTTFSSFSLDALALFERGATLAAAAYILASLILSLAAVFAGLLLGRSLL</sequence>
<evidence type="ECO:0000256" key="10">
    <source>
        <dbReference type="ARBA" id="ARBA00035120"/>
    </source>
</evidence>
<dbReference type="Pfam" id="PF02537">
    <property type="entry name" value="CRCB"/>
    <property type="match status" value="1"/>
</dbReference>
<feature type="binding site" evidence="12">
    <location>
        <position position="78"/>
    </location>
    <ligand>
        <name>Na(+)</name>
        <dbReference type="ChEBI" id="CHEBI:29101"/>
        <note>structural</note>
    </ligand>
</feature>
<evidence type="ECO:0000256" key="7">
    <source>
        <dbReference type="ARBA" id="ARBA00023065"/>
    </source>
</evidence>
<name>A0A4S8P7C0_9HYPH</name>
<protein>
    <recommendedName>
        <fullName evidence="12">Fluoride-specific ion channel FluC</fullName>
    </recommendedName>
</protein>
<keyword evidence="8 12" id="KW-0472">Membrane</keyword>
<keyword evidence="6 12" id="KW-0915">Sodium</keyword>
<comment type="subcellular location">
    <subcellularLocation>
        <location evidence="1 12">Cell membrane</location>
        <topology evidence="1 12">Multi-pass membrane protein</topology>
    </subcellularLocation>
</comment>
<dbReference type="PANTHER" id="PTHR28259">
    <property type="entry name" value="FLUORIDE EXPORT PROTEIN 1-RELATED"/>
    <property type="match status" value="1"/>
</dbReference>
<dbReference type="NCBIfam" id="NF010791">
    <property type="entry name" value="PRK14195.1"/>
    <property type="match status" value="1"/>
</dbReference>
<comment type="activity regulation">
    <text evidence="12">Na(+) is not transported, but it plays an essential structural role and its presence is essential for fluoride channel function.</text>
</comment>
<keyword evidence="12" id="KW-0479">Metal-binding</keyword>
<evidence type="ECO:0000256" key="3">
    <source>
        <dbReference type="ARBA" id="ARBA00022519"/>
    </source>
</evidence>
<evidence type="ECO:0000313" key="14">
    <source>
        <dbReference type="Proteomes" id="UP000308828"/>
    </source>
</evidence>
<keyword evidence="4 12" id="KW-0812">Transmembrane</keyword>
<dbReference type="InterPro" id="IPR003691">
    <property type="entry name" value="FluC"/>
</dbReference>
<proteinExistence type="inferred from homology"/>
<evidence type="ECO:0000256" key="2">
    <source>
        <dbReference type="ARBA" id="ARBA00022475"/>
    </source>
</evidence>
<evidence type="ECO:0000256" key="12">
    <source>
        <dbReference type="HAMAP-Rule" id="MF_00454"/>
    </source>
</evidence>
<keyword evidence="5 12" id="KW-1133">Transmembrane helix</keyword>
<evidence type="ECO:0000256" key="6">
    <source>
        <dbReference type="ARBA" id="ARBA00023053"/>
    </source>
</evidence>
<evidence type="ECO:0000313" key="13">
    <source>
        <dbReference type="EMBL" id="THV25345.1"/>
    </source>
</evidence>
<comment type="caution">
    <text evidence="13">The sequence shown here is derived from an EMBL/GenBank/DDBJ whole genome shotgun (WGS) entry which is preliminary data.</text>
</comment>
<keyword evidence="14" id="KW-1185">Reference proteome</keyword>
<feature type="transmembrane region" description="Helical" evidence="12">
    <location>
        <begin position="68"/>
        <end position="91"/>
    </location>
</feature>
<evidence type="ECO:0000256" key="9">
    <source>
        <dbReference type="ARBA" id="ARBA00023303"/>
    </source>
</evidence>
<dbReference type="GO" id="GO:0005886">
    <property type="term" value="C:plasma membrane"/>
    <property type="evidence" value="ECO:0007669"/>
    <property type="project" value="UniProtKB-SubCell"/>
</dbReference>
<accession>A0A4S8P7C0</accession>
<evidence type="ECO:0000256" key="4">
    <source>
        <dbReference type="ARBA" id="ARBA00022692"/>
    </source>
</evidence>
<dbReference type="RefSeq" id="WP_136597192.1">
    <property type="nucleotide sequence ID" value="NZ_STGV01000001.1"/>
</dbReference>
<organism evidence="13 14">
    <name type="scientific">Peteryoungia ipomoeae</name>
    <dbReference type="NCBI Taxonomy" id="1210932"/>
    <lineage>
        <taxon>Bacteria</taxon>
        <taxon>Pseudomonadati</taxon>
        <taxon>Pseudomonadota</taxon>
        <taxon>Alphaproteobacteria</taxon>
        <taxon>Hyphomicrobiales</taxon>
        <taxon>Rhizobiaceae</taxon>
        <taxon>Peteryoungia</taxon>
    </lineage>
</organism>
<dbReference type="Proteomes" id="UP000308828">
    <property type="component" value="Unassembled WGS sequence"/>
</dbReference>
<comment type="similarity">
    <text evidence="10 12">Belongs to the fluoride channel Fluc/FEX (TC 1.A.43) family.</text>
</comment>
<keyword evidence="12" id="KW-0813">Transport</keyword>
<dbReference type="GO" id="GO:0140114">
    <property type="term" value="P:cellular detoxification of fluoride"/>
    <property type="evidence" value="ECO:0007669"/>
    <property type="project" value="UniProtKB-UniRule"/>
</dbReference>
<dbReference type="HAMAP" id="MF_00454">
    <property type="entry name" value="FluC"/>
    <property type="match status" value="1"/>
</dbReference>
<feature type="binding site" evidence="12">
    <location>
        <position position="75"/>
    </location>
    <ligand>
        <name>Na(+)</name>
        <dbReference type="ChEBI" id="CHEBI:29101"/>
        <note>structural</note>
    </ligand>
</feature>
<evidence type="ECO:0000256" key="8">
    <source>
        <dbReference type="ARBA" id="ARBA00023136"/>
    </source>
</evidence>
<dbReference type="OrthoDB" id="9806299at2"/>
<comment type="catalytic activity">
    <reaction evidence="11">
        <text>fluoride(in) = fluoride(out)</text>
        <dbReference type="Rhea" id="RHEA:76159"/>
        <dbReference type="ChEBI" id="CHEBI:17051"/>
    </reaction>
    <physiologicalReaction direction="left-to-right" evidence="11">
        <dbReference type="Rhea" id="RHEA:76160"/>
    </physiologicalReaction>
</comment>
<dbReference type="AlphaFoldDB" id="A0A4S8P7C0"/>
<dbReference type="PANTHER" id="PTHR28259:SF1">
    <property type="entry name" value="FLUORIDE EXPORT PROTEIN 1-RELATED"/>
    <property type="match status" value="1"/>
</dbReference>
<dbReference type="GO" id="GO:0062054">
    <property type="term" value="F:fluoride channel activity"/>
    <property type="evidence" value="ECO:0007669"/>
    <property type="project" value="UniProtKB-UniRule"/>
</dbReference>
<dbReference type="GO" id="GO:0046872">
    <property type="term" value="F:metal ion binding"/>
    <property type="evidence" value="ECO:0007669"/>
    <property type="project" value="UniProtKB-KW"/>
</dbReference>
<comment type="function">
    <text evidence="12">Fluoride-specific ion channel. Important for reducing fluoride concentration in the cell, thus reducing its toxicity.</text>
</comment>
<keyword evidence="2 12" id="KW-1003">Cell membrane</keyword>
<gene>
    <name evidence="12 13" type="primary">crcB</name>
    <name evidence="12" type="synonym">fluC</name>
    <name evidence="13" type="ORF">FAA97_03875</name>
</gene>
<evidence type="ECO:0000256" key="1">
    <source>
        <dbReference type="ARBA" id="ARBA00004651"/>
    </source>
</evidence>
<evidence type="ECO:0000256" key="5">
    <source>
        <dbReference type="ARBA" id="ARBA00022989"/>
    </source>
</evidence>
<dbReference type="NCBIfam" id="TIGR00494">
    <property type="entry name" value="crcB"/>
    <property type="match status" value="1"/>
</dbReference>
<keyword evidence="7 12" id="KW-0406">Ion transport</keyword>
<keyword evidence="9 12" id="KW-0407">Ion channel</keyword>